<feature type="transmembrane region" description="Helical" evidence="1">
    <location>
        <begin position="234"/>
        <end position="258"/>
    </location>
</feature>
<organism evidence="2 3">
    <name type="scientific">Amycolatopsis samaneae</name>
    <dbReference type="NCBI Taxonomy" id="664691"/>
    <lineage>
        <taxon>Bacteria</taxon>
        <taxon>Bacillati</taxon>
        <taxon>Actinomycetota</taxon>
        <taxon>Actinomycetes</taxon>
        <taxon>Pseudonocardiales</taxon>
        <taxon>Pseudonocardiaceae</taxon>
        <taxon>Amycolatopsis</taxon>
    </lineage>
</organism>
<keyword evidence="3" id="KW-1185">Reference proteome</keyword>
<keyword evidence="1" id="KW-1133">Transmembrane helix</keyword>
<dbReference type="Proteomes" id="UP001597419">
    <property type="component" value="Unassembled WGS sequence"/>
</dbReference>
<feature type="transmembrane region" description="Helical" evidence="1">
    <location>
        <begin position="26"/>
        <end position="48"/>
    </location>
</feature>
<accession>A0ABW5GR22</accession>
<keyword evidence="1" id="KW-0472">Membrane</keyword>
<sequence length="265" mass="28060">MIDGEDMFADLGRLVARHRVNNGKRWANAAWALVIAAASGWLGLWSLLGSGTGSGGGRRVIGVLLGLTLVAAIIAVTQTARAVRGGRDEFVEVREHGLVHAGRRRLAGWSWDRVTAITVKGGEARHALERHLGTGYTCVLRFADGERVRVDGLAADHTAVGRVALAKCPDAKRLTGAEWQRERGGWLLAGAAVCLAAIVAGILYLAGHPDTEQRYLDPATGHPARHSVPGVPEAGIAVITIGGLLCLIAAITFVGCFVRGRRLPR</sequence>
<protein>
    <submittedName>
        <fullName evidence="2">Uncharacterized protein</fullName>
    </submittedName>
</protein>
<evidence type="ECO:0000256" key="1">
    <source>
        <dbReference type="SAM" id="Phobius"/>
    </source>
</evidence>
<feature type="transmembrane region" description="Helical" evidence="1">
    <location>
        <begin position="186"/>
        <end position="206"/>
    </location>
</feature>
<reference evidence="3" key="1">
    <citation type="journal article" date="2019" name="Int. J. Syst. Evol. Microbiol.">
        <title>The Global Catalogue of Microorganisms (GCM) 10K type strain sequencing project: providing services to taxonomists for standard genome sequencing and annotation.</title>
        <authorList>
            <consortium name="The Broad Institute Genomics Platform"/>
            <consortium name="The Broad Institute Genome Sequencing Center for Infectious Disease"/>
            <person name="Wu L."/>
            <person name="Ma J."/>
        </authorList>
    </citation>
    <scope>NUCLEOTIDE SEQUENCE [LARGE SCALE GENOMIC DNA]</scope>
    <source>
        <strain evidence="3">CGMCC 4.7643</strain>
    </source>
</reference>
<evidence type="ECO:0000313" key="2">
    <source>
        <dbReference type="EMBL" id="MFD2463306.1"/>
    </source>
</evidence>
<dbReference type="EMBL" id="JBHUKU010000020">
    <property type="protein sequence ID" value="MFD2463306.1"/>
    <property type="molecule type" value="Genomic_DNA"/>
</dbReference>
<dbReference type="RefSeq" id="WP_345391835.1">
    <property type="nucleotide sequence ID" value="NZ_BAABHG010000005.1"/>
</dbReference>
<keyword evidence="1" id="KW-0812">Transmembrane</keyword>
<feature type="transmembrane region" description="Helical" evidence="1">
    <location>
        <begin position="60"/>
        <end position="77"/>
    </location>
</feature>
<name>A0ABW5GR22_9PSEU</name>
<evidence type="ECO:0000313" key="3">
    <source>
        <dbReference type="Proteomes" id="UP001597419"/>
    </source>
</evidence>
<proteinExistence type="predicted"/>
<gene>
    <name evidence="2" type="ORF">ACFSYJ_32165</name>
</gene>
<comment type="caution">
    <text evidence="2">The sequence shown here is derived from an EMBL/GenBank/DDBJ whole genome shotgun (WGS) entry which is preliminary data.</text>
</comment>